<accession>A0A8T0QDD0</accession>
<proteinExistence type="predicted"/>
<evidence type="ECO:0000256" key="1">
    <source>
        <dbReference type="SAM" id="MobiDB-lite"/>
    </source>
</evidence>
<gene>
    <name evidence="2" type="ORF">PVAP13_7KG110955</name>
</gene>
<feature type="compositionally biased region" description="Basic and acidic residues" evidence="1">
    <location>
        <begin position="138"/>
        <end position="148"/>
    </location>
</feature>
<name>A0A8T0QDD0_PANVG</name>
<evidence type="ECO:0000313" key="2">
    <source>
        <dbReference type="EMBL" id="KAG2571455.1"/>
    </source>
</evidence>
<feature type="compositionally biased region" description="Low complexity" evidence="1">
    <location>
        <begin position="20"/>
        <end position="31"/>
    </location>
</feature>
<feature type="compositionally biased region" description="Basic residues" evidence="1">
    <location>
        <begin position="149"/>
        <end position="158"/>
    </location>
</feature>
<evidence type="ECO:0000313" key="3">
    <source>
        <dbReference type="Proteomes" id="UP000823388"/>
    </source>
</evidence>
<reference evidence="2" key="1">
    <citation type="submission" date="2020-05" db="EMBL/GenBank/DDBJ databases">
        <title>WGS assembly of Panicum virgatum.</title>
        <authorList>
            <person name="Lovell J.T."/>
            <person name="Jenkins J."/>
            <person name="Shu S."/>
            <person name="Juenger T.E."/>
            <person name="Schmutz J."/>
        </authorList>
    </citation>
    <scope>NUCLEOTIDE SEQUENCE</scope>
    <source>
        <strain evidence="2">AP13</strain>
    </source>
</reference>
<protein>
    <submittedName>
        <fullName evidence="2">Uncharacterized protein</fullName>
    </submittedName>
</protein>
<dbReference type="Proteomes" id="UP000823388">
    <property type="component" value="Chromosome 7K"/>
</dbReference>
<feature type="compositionally biased region" description="Pro residues" evidence="1">
    <location>
        <begin position="55"/>
        <end position="73"/>
    </location>
</feature>
<dbReference type="AlphaFoldDB" id="A0A8T0QDD0"/>
<dbReference type="EMBL" id="CM029049">
    <property type="protein sequence ID" value="KAG2571455.1"/>
    <property type="molecule type" value="Genomic_DNA"/>
</dbReference>
<comment type="caution">
    <text evidence="2">The sequence shown here is derived from an EMBL/GenBank/DDBJ whole genome shotgun (WGS) entry which is preliminary data.</text>
</comment>
<keyword evidence="3" id="KW-1185">Reference proteome</keyword>
<organism evidence="2 3">
    <name type="scientific">Panicum virgatum</name>
    <name type="common">Blackwell switchgrass</name>
    <dbReference type="NCBI Taxonomy" id="38727"/>
    <lineage>
        <taxon>Eukaryota</taxon>
        <taxon>Viridiplantae</taxon>
        <taxon>Streptophyta</taxon>
        <taxon>Embryophyta</taxon>
        <taxon>Tracheophyta</taxon>
        <taxon>Spermatophyta</taxon>
        <taxon>Magnoliopsida</taxon>
        <taxon>Liliopsida</taxon>
        <taxon>Poales</taxon>
        <taxon>Poaceae</taxon>
        <taxon>PACMAD clade</taxon>
        <taxon>Panicoideae</taxon>
        <taxon>Panicodae</taxon>
        <taxon>Paniceae</taxon>
        <taxon>Panicinae</taxon>
        <taxon>Panicum</taxon>
        <taxon>Panicum sect. Hiantes</taxon>
    </lineage>
</organism>
<sequence>MELWSRLPPPCLKVPRRLADSASSWSSAPADRFCPGSRPHAARRLRLIVELGAGRPPPPRLEAPRGSPPPPRRGAPAGRLRPGLRSCAAAGEGGRRHGGRGGRWRSAAAGESGRRCGSRGRASEHEHGEGGGAAARRAGVDRRVEERRGQRRKKLLAY</sequence>
<feature type="compositionally biased region" description="Low complexity" evidence="1">
    <location>
        <begin position="74"/>
        <end position="90"/>
    </location>
</feature>
<feature type="region of interest" description="Disordered" evidence="1">
    <location>
        <begin position="19"/>
        <end position="158"/>
    </location>
</feature>